<dbReference type="PANTHER" id="PTHR32552">
    <property type="entry name" value="FERRICHROME IRON RECEPTOR-RELATED"/>
    <property type="match status" value="1"/>
</dbReference>
<keyword evidence="4" id="KW-0410">Iron transport</keyword>
<dbReference type="AlphaFoldDB" id="A0A939HQ97"/>
<keyword evidence="10 11" id="KW-0998">Cell outer membrane</keyword>
<evidence type="ECO:0000313" key="16">
    <source>
        <dbReference type="EMBL" id="MBO1325549.1"/>
    </source>
</evidence>
<evidence type="ECO:0000256" key="4">
    <source>
        <dbReference type="ARBA" id="ARBA00022496"/>
    </source>
</evidence>
<feature type="region of interest" description="Disordered" evidence="13">
    <location>
        <begin position="24"/>
        <end position="63"/>
    </location>
</feature>
<keyword evidence="6" id="KW-0408">Iron</keyword>
<keyword evidence="7" id="KW-0406">Ion transport</keyword>
<sequence length="794" mass="87231">MKATTSWYFLGPLLVFATSHSEARTTEKPTVSTPHKAKNTPKPTASRGTPQQAPEVAATKAEPKIASPAIEDVVVTSQHRQERIQDIPISITAFDAKTLKKFNLKSSDDLASHLTDVQIAMPSGKGNQPLIAIRGIGLNDTNTNNAGPNGVYVDGIYEASPAGQTFQTFDLERVEVLKGPQGTLYGRNTTGGAISYVTAKPTDKFYANQDIEYGSWNSVSMTSILNGKIADGVDGRVAINYNYSDGYFRDLTDNNTTNGANDLAYRGQIKAKPADDLTLLFNFHGGLVSRRPDEYRNVGTFNGAFGDTCSNSAITAGHCTDLYGYNGSKSFYKGYYNRDRPLWINAMGGSVQLEWSPGPFTLTSLTGYEVSHKIHPEDTDAGPNQILEIDYGVRSTDISQEFRVNGSGRRYHWLVGLYYLNEHLKQDQSLNELTDLDQILGMAGAGDGTSMATRTINGQFTQSVAAFSQVDYEILDRTHLTLGGRLTYEHKAFNDYTLASIEEGGVMPARTPLYSIQENLTNRAASWRVAIDHKFTNAIMAYGSISTGFKSGGFNGGFLDIDPVNAAYQLRPVKPEYVTAYEVGFKADFLRHRLRWNAAGFFNSYRDQQIYNLIPGSNGVALSTLGNAPRAQIKGVESEFDLTPIPRLTMQLNVSFLNAQLGRFTAGAGTPSAVSYRGNQLPNAPHITATMLAMYHVPFQNGDDLQFMLNSSYRSHQYFDSTNNPLVAQRAYWLFNGKITYALAKPNLQISFIGKNLTGEKYLNFMSNLSSGLGILEEVVGTPRYFGGEANYTF</sequence>
<name>A0A939HQ97_9PROT</name>
<dbReference type="Pfam" id="PF07715">
    <property type="entry name" value="Plug"/>
    <property type="match status" value="1"/>
</dbReference>
<keyword evidence="8 12" id="KW-0798">TonB box</keyword>
<evidence type="ECO:0000256" key="5">
    <source>
        <dbReference type="ARBA" id="ARBA00022692"/>
    </source>
</evidence>
<keyword evidence="16" id="KW-0675">Receptor</keyword>
<evidence type="ECO:0000259" key="14">
    <source>
        <dbReference type="Pfam" id="PF00593"/>
    </source>
</evidence>
<dbReference type="SUPFAM" id="SSF56935">
    <property type="entry name" value="Porins"/>
    <property type="match status" value="1"/>
</dbReference>
<evidence type="ECO:0000256" key="13">
    <source>
        <dbReference type="SAM" id="MobiDB-lite"/>
    </source>
</evidence>
<dbReference type="Pfam" id="PF00593">
    <property type="entry name" value="TonB_dep_Rec_b-barrel"/>
    <property type="match status" value="1"/>
</dbReference>
<evidence type="ECO:0000256" key="12">
    <source>
        <dbReference type="RuleBase" id="RU003357"/>
    </source>
</evidence>
<feature type="compositionally biased region" description="Polar residues" evidence="13">
    <location>
        <begin position="41"/>
        <end position="52"/>
    </location>
</feature>
<protein>
    <submittedName>
        <fullName evidence="16">TonB-dependent receptor</fullName>
    </submittedName>
</protein>
<keyword evidence="3 11" id="KW-1134">Transmembrane beta strand</keyword>
<dbReference type="RefSeq" id="WP_207846201.1">
    <property type="nucleotide sequence ID" value="NZ_JAFVMH010000004.1"/>
</dbReference>
<accession>A0A939HQ97</accession>
<proteinExistence type="inferred from homology"/>
<comment type="similarity">
    <text evidence="11 12">Belongs to the TonB-dependent receptor family.</text>
</comment>
<dbReference type="GO" id="GO:0009279">
    <property type="term" value="C:cell outer membrane"/>
    <property type="evidence" value="ECO:0007669"/>
    <property type="project" value="UniProtKB-SubCell"/>
</dbReference>
<keyword evidence="9 11" id="KW-0472">Membrane</keyword>
<organism evidence="16 17">
    <name type="scientific">Acetobacter garciniae</name>
    <dbReference type="NCBI Taxonomy" id="2817435"/>
    <lineage>
        <taxon>Bacteria</taxon>
        <taxon>Pseudomonadati</taxon>
        <taxon>Pseudomonadota</taxon>
        <taxon>Alphaproteobacteria</taxon>
        <taxon>Acetobacterales</taxon>
        <taxon>Acetobacteraceae</taxon>
        <taxon>Acetobacter</taxon>
    </lineage>
</organism>
<reference evidence="16" key="1">
    <citation type="submission" date="2021-03" db="EMBL/GenBank/DDBJ databases">
        <title>The complete genome sequence of Acetobacter sp. TBRC 12339.</title>
        <authorList>
            <person name="Charoenyingcharoen P."/>
            <person name="Yukphan P."/>
        </authorList>
    </citation>
    <scope>NUCLEOTIDE SEQUENCE</scope>
    <source>
        <strain evidence="16">TBRC 12339</strain>
    </source>
</reference>
<keyword evidence="2 11" id="KW-0813">Transport</keyword>
<evidence type="ECO:0000259" key="15">
    <source>
        <dbReference type="Pfam" id="PF07715"/>
    </source>
</evidence>
<dbReference type="InterPro" id="IPR000531">
    <property type="entry name" value="Beta-barrel_TonB"/>
</dbReference>
<keyword evidence="5 11" id="KW-0812">Transmembrane</keyword>
<evidence type="ECO:0000313" key="17">
    <source>
        <dbReference type="Proteomes" id="UP000664073"/>
    </source>
</evidence>
<dbReference type="Gene3D" id="2.40.170.20">
    <property type="entry name" value="TonB-dependent receptor, beta-barrel domain"/>
    <property type="match status" value="1"/>
</dbReference>
<dbReference type="InterPro" id="IPR012910">
    <property type="entry name" value="Plug_dom"/>
</dbReference>
<evidence type="ECO:0000256" key="9">
    <source>
        <dbReference type="ARBA" id="ARBA00023136"/>
    </source>
</evidence>
<comment type="subcellular location">
    <subcellularLocation>
        <location evidence="1 11">Cell outer membrane</location>
        <topology evidence="1 11">Multi-pass membrane protein</topology>
    </subcellularLocation>
</comment>
<evidence type="ECO:0000256" key="1">
    <source>
        <dbReference type="ARBA" id="ARBA00004571"/>
    </source>
</evidence>
<feature type="domain" description="TonB-dependent receptor-like beta-barrel" evidence="14">
    <location>
        <begin position="347"/>
        <end position="757"/>
    </location>
</feature>
<gene>
    <name evidence="16" type="ORF">J2D77_10340</name>
</gene>
<dbReference type="PROSITE" id="PS52016">
    <property type="entry name" value="TONB_DEPENDENT_REC_3"/>
    <property type="match status" value="1"/>
</dbReference>
<dbReference type="EMBL" id="JAFVMH010000004">
    <property type="protein sequence ID" value="MBO1325549.1"/>
    <property type="molecule type" value="Genomic_DNA"/>
</dbReference>
<evidence type="ECO:0000256" key="7">
    <source>
        <dbReference type="ARBA" id="ARBA00023065"/>
    </source>
</evidence>
<dbReference type="PANTHER" id="PTHR32552:SF81">
    <property type="entry name" value="TONB-DEPENDENT OUTER MEMBRANE RECEPTOR"/>
    <property type="match status" value="1"/>
</dbReference>
<dbReference type="GO" id="GO:0006826">
    <property type="term" value="P:iron ion transport"/>
    <property type="evidence" value="ECO:0007669"/>
    <property type="project" value="UniProtKB-KW"/>
</dbReference>
<evidence type="ECO:0000256" key="11">
    <source>
        <dbReference type="PROSITE-ProRule" id="PRU01360"/>
    </source>
</evidence>
<keyword evidence="17" id="KW-1185">Reference proteome</keyword>
<dbReference type="InterPro" id="IPR039426">
    <property type="entry name" value="TonB-dep_rcpt-like"/>
</dbReference>
<dbReference type="InterPro" id="IPR036942">
    <property type="entry name" value="Beta-barrel_TonB_sf"/>
</dbReference>
<feature type="domain" description="TonB-dependent receptor plug" evidence="15">
    <location>
        <begin position="84"/>
        <end position="193"/>
    </location>
</feature>
<evidence type="ECO:0000256" key="10">
    <source>
        <dbReference type="ARBA" id="ARBA00023237"/>
    </source>
</evidence>
<evidence type="ECO:0000256" key="3">
    <source>
        <dbReference type="ARBA" id="ARBA00022452"/>
    </source>
</evidence>
<comment type="caution">
    <text evidence="16">The sequence shown here is derived from an EMBL/GenBank/DDBJ whole genome shotgun (WGS) entry which is preliminary data.</text>
</comment>
<evidence type="ECO:0000256" key="2">
    <source>
        <dbReference type="ARBA" id="ARBA00022448"/>
    </source>
</evidence>
<evidence type="ECO:0000256" key="8">
    <source>
        <dbReference type="ARBA" id="ARBA00023077"/>
    </source>
</evidence>
<evidence type="ECO:0000256" key="6">
    <source>
        <dbReference type="ARBA" id="ARBA00023004"/>
    </source>
</evidence>
<dbReference type="Proteomes" id="UP000664073">
    <property type="component" value="Unassembled WGS sequence"/>
</dbReference>